<evidence type="ECO:0000313" key="8">
    <source>
        <dbReference type="EMBL" id="SPR00381.1"/>
    </source>
</evidence>
<proteinExistence type="inferred from homology"/>
<name>A0A0G4IK59_PLABS</name>
<dbReference type="STRING" id="37360.A0A0G4IK59"/>
<keyword evidence="8" id="KW-0496">Mitochondrion</keyword>
<dbReference type="PANTHER" id="PTHR12684:SF2">
    <property type="entry name" value="TRNA 2'-PHOSPHOTRANSFERASE 1"/>
    <property type="match status" value="1"/>
</dbReference>
<dbReference type="InterPro" id="IPR002745">
    <property type="entry name" value="Ptrans_KptA/Tpt1"/>
</dbReference>
<dbReference type="EMBL" id="CDSF01000024">
    <property type="protein sequence ID" value="CEO95507.1"/>
    <property type="molecule type" value="Genomic_DNA"/>
</dbReference>
<keyword evidence="5" id="KW-0520">NAD</keyword>
<organism evidence="7 9">
    <name type="scientific">Plasmodiophora brassicae</name>
    <name type="common">Clubroot disease agent</name>
    <dbReference type="NCBI Taxonomy" id="37360"/>
    <lineage>
        <taxon>Eukaryota</taxon>
        <taxon>Sar</taxon>
        <taxon>Rhizaria</taxon>
        <taxon>Endomyxa</taxon>
        <taxon>Phytomyxea</taxon>
        <taxon>Plasmodiophorida</taxon>
        <taxon>Plasmodiophoridae</taxon>
        <taxon>Plasmodiophora</taxon>
    </lineage>
</organism>
<dbReference type="EMBL" id="OVEO01000014">
    <property type="protein sequence ID" value="SPR00381.1"/>
    <property type="molecule type" value="Genomic_DNA"/>
</dbReference>
<reference evidence="7 9" key="1">
    <citation type="submission" date="2015-02" db="EMBL/GenBank/DDBJ databases">
        <authorList>
            <person name="Chooi Y.-H."/>
        </authorList>
    </citation>
    <scope>NUCLEOTIDE SEQUENCE [LARGE SCALE GENOMIC DNA]</scope>
    <source>
        <strain evidence="7">E3</strain>
    </source>
</reference>
<sequence>MEQRPQRKAPANRLGRLLTQILRHKATELGLHMRRDGFVRVDELLALPNVQAMGSPTVEQVRQIVAADEKTRYTLSEDDDVLWIRCNQGHSLKGVDQNHLLRRISDPDECPVAVHGTYWKSLGPIVSNGLNRMGRQHIHFLKDSPDLLLARHRPTAGIRSSCNVLIFVDVRKAIQEGFHFYVSDNGVILTEGPIASSYFIKVLELLPGDETRPISLEEVLGGQ</sequence>
<evidence type="ECO:0000256" key="6">
    <source>
        <dbReference type="ARBA" id="ARBA00047949"/>
    </source>
</evidence>
<evidence type="ECO:0000256" key="3">
    <source>
        <dbReference type="ARBA" id="ARBA00012007"/>
    </source>
</evidence>
<evidence type="ECO:0000256" key="2">
    <source>
        <dbReference type="ARBA" id="ARBA00009836"/>
    </source>
</evidence>
<comment type="similarity">
    <text evidence="2">Belongs to the KptA/TPT1 family.</text>
</comment>
<geneLocation type="mitochondrion" evidence="8"/>
<dbReference type="GO" id="GO:0000215">
    <property type="term" value="F:tRNA 2'-phosphotransferase activity"/>
    <property type="evidence" value="ECO:0007669"/>
    <property type="project" value="UniProtKB-EC"/>
</dbReference>
<evidence type="ECO:0000256" key="1">
    <source>
        <dbReference type="ARBA" id="ARBA00003343"/>
    </source>
</evidence>
<evidence type="ECO:0000256" key="4">
    <source>
        <dbReference type="ARBA" id="ARBA00022679"/>
    </source>
</evidence>
<dbReference type="InterPro" id="IPR042080">
    <property type="entry name" value="RNA_2'-PTrans_N"/>
</dbReference>
<keyword evidence="9" id="KW-1185">Reference proteome</keyword>
<dbReference type="GO" id="GO:0006388">
    <property type="term" value="P:tRNA splicing, via endonucleolytic cleavage and ligation"/>
    <property type="evidence" value="ECO:0007669"/>
    <property type="project" value="TreeGrafter"/>
</dbReference>
<dbReference type="Pfam" id="PF01885">
    <property type="entry name" value="PTS_2-RNA"/>
    <property type="match status" value="1"/>
</dbReference>
<accession>A0A0G4IK59</accession>
<dbReference type="OrthoDB" id="419694at2759"/>
<dbReference type="Proteomes" id="UP000290189">
    <property type="component" value="Unassembled WGS sequence"/>
</dbReference>
<comment type="function">
    <text evidence="1">Catalyzes the last step of tRNA splicing, the transfer of the splice junction 2'-phosphate from ligated tRNA to NAD to produce ADP-ribose 1''-2'' cyclic phosphate.</text>
</comment>
<evidence type="ECO:0000256" key="5">
    <source>
        <dbReference type="ARBA" id="ARBA00023027"/>
    </source>
</evidence>
<dbReference type="Gene3D" id="3.20.170.30">
    <property type="match status" value="1"/>
</dbReference>
<keyword evidence="4" id="KW-0808">Transferase</keyword>
<gene>
    <name evidence="7" type="ORF">PBRA_004233</name>
    <name evidence="8" type="ORF">PLBR_LOCUS7596</name>
</gene>
<evidence type="ECO:0000313" key="10">
    <source>
        <dbReference type="Proteomes" id="UP000290189"/>
    </source>
</evidence>
<dbReference type="Gene3D" id="1.10.10.970">
    <property type="entry name" value="RNA 2'-phosphotransferase, Tpt1/KptA family, N-terminal domain"/>
    <property type="match status" value="1"/>
</dbReference>
<dbReference type="SUPFAM" id="SSF56399">
    <property type="entry name" value="ADP-ribosylation"/>
    <property type="match status" value="1"/>
</dbReference>
<evidence type="ECO:0000313" key="9">
    <source>
        <dbReference type="Proteomes" id="UP000039324"/>
    </source>
</evidence>
<dbReference type="InterPro" id="IPR042081">
    <property type="entry name" value="RNA_2'-PTrans_C"/>
</dbReference>
<evidence type="ECO:0000313" key="7">
    <source>
        <dbReference type="EMBL" id="CEO95507.1"/>
    </source>
</evidence>
<dbReference type="EC" id="2.7.1.160" evidence="3"/>
<protein>
    <recommendedName>
        <fullName evidence="3">2'-phosphotransferase</fullName>
        <ecNumber evidence="3">2.7.1.160</ecNumber>
    </recommendedName>
</protein>
<reference evidence="8 10" key="2">
    <citation type="submission" date="2018-03" db="EMBL/GenBank/DDBJ databases">
        <authorList>
            <person name="Fogelqvist J."/>
        </authorList>
    </citation>
    <scope>NUCLEOTIDE SEQUENCE [LARGE SCALE GENOMIC DNA]</scope>
</reference>
<dbReference type="AlphaFoldDB" id="A0A0G4IK59"/>
<dbReference type="Proteomes" id="UP000039324">
    <property type="component" value="Unassembled WGS sequence"/>
</dbReference>
<dbReference type="PANTHER" id="PTHR12684">
    <property type="entry name" value="PUTATIVE PHOSPHOTRANSFERASE"/>
    <property type="match status" value="1"/>
</dbReference>
<comment type="catalytic activity">
    <reaction evidence="6">
        <text>2'-phospho-[ligated tRNA] + NAD(+) = mature tRNA + ADP-alpha-D-ribose 1'',2''-cyclic phosphate + nicotinamide</text>
        <dbReference type="Rhea" id="RHEA:23324"/>
        <dbReference type="Rhea" id="RHEA-COMP:11106"/>
        <dbReference type="Rhea" id="RHEA-COMP:11107"/>
        <dbReference type="ChEBI" id="CHEBI:17154"/>
        <dbReference type="ChEBI" id="CHEBI:57540"/>
        <dbReference type="ChEBI" id="CHEBI:76596"/>
        <dbReference type="ChEBI" id="CHEBI:82883"/>
        <dbReference type="ChEBI" id="CHEBI:85027"/>
        <dbReference type="EC" id="2.7.1.160"/>
    </reaction>
</comment>
<dbReference type="OMA" id="HATWPKI"/>